<evidence type="ECO:0000256" key="1">
    <source>
        <dbReference type="SAM" id="Coils"/>
    </source>
</evidence>
<reference evidence="4" key="1">
    <citation type="submission" date="2015-06" db="EMBL/GenBank/DDBJ databases">
        <title>Expansion of signal transduction pathways in fungi by whole-genome duplication.</title>
        <authorList>
            <consortium name="DOE Joint Genome Institute"/>
            <person name="Corrochano L.M."/>
            <person name="Kuo A."/>
            <person name="Marcet-Houben M."/>
            <person name="Polaino S."/>
            <person name="Salamov A."/>
            <person name="Villalobos J.M."/>
            <person name="Alvarez M.I."/>
            <person name="Avalos J."/>
            <person name="Benito E.P."/>
            <person name="Benoit I."/>
            <person name="Burger G."/>
            <person name="Camino L.P."/>
            <person name="Canovas D."/>
            <person name="Cerda-Olmedo E."/>
            <person name="Cheng J.-F."/>
            <person name="Dominguez A."/>
            <person name="Elias M."/>
            <person name="Eslava A.P."/>
            <person name="Glaser F."/>
            <person name="Grimwood J."/>
            <person name="Gutierrez G."/>
            <person name="Heitman J."/>
            <person name="Henrissat B."/>
            <person name="Iturriaga E.A."/>
            <person name="Lang B.F."/>
            <person name="Lavin J.L."/>
            <person name="Lee S."/>
            <person name="Li W."/>
            <person name="Lindquist E."/>
            <person name="Lopez-Garcia S."/>
            <person name="Luque E.M."/>
            <person name="Marcos A.T."/>
            <person name="Martin J."/>
            <person name="McCluskey K."/>
            <person name="Medina H.R."/>
            <person name="Miralles-Duran A."/>
            <person name="Miyazaki A."/>
            <person name="Munoz-Torres E."/>
            <person name="Oguiza J.A."/>
            <person name="Ohm R."/>
            <person name="Olmedo M."/>
            <person name="Orejas M."/>
            <person name="Ortiz-Castellanos L."/>
            <person name="Pisabarro A.G."/>
            <person name="Rodriguez-Romero J."/>
            <person name="Ruiz-Herrera J."/>
            <person name="Ruiz-Vazquez R."/>
            <person name="Sanz C."/>
            <person name="Schackwitz W."/>
            <person name="Schmutz J."/>
            <person name="Shahriari M."/>
            <person name="Shelest E."/>
            <person name="Silva-Franco F."/>
            <person name="Soanes D."/>
            <person name="Syed K."/>
            <person name="Tagua V.G."/>
            <person name="Talbot N.J."/>
            <person name="Thon M."/>
            <person name="De vries R.P."/>
            <person name="Wiebenga A."/>
            <person name="Yadav J.S."/>
            <person name="Braun E.L."/>
            <person name="Baker S."/>
            <person name="Garre V."/>
            <person name="Horwitz B."/>
            <person name="Torres-Martinez S."/>
            <person name="Idnurm A."/>
            <person name="Herrera-Estrella A."/>
            <person name="Gabaldon T."/>
            <person name="Grigoriev I.V."/>
        </authorList>
    </citation>
    <scope>NUCLEOTIDE SEQUENCE [LARGE SCALE GENOMIC DNA]</scope>
    <source>
        <strain evidence="4">NRRL 1555(-)</strain>
    </source>
</reference>
<evidence type="ECO:0000313" key="4">
    <source>
        <dbReference type="Proteomes" id="UP000077315"/>
    </source>
</evidence>
<dbReference type="Proteomes" id="UP000077315">
    <property type="component" value="Unassembled WGS sequence"/>
</dbReference>
<evidence type="ECO:0000256" key="2">
    <source>
        <dbReference type="SAM" id="MobiDB-lite"/>
    </source>
</evidence>
<dbReference type="GeneID" id="29001185"/>
<organism evidence="3 4">
    <name type="scientific">Phycomyces blakesleeanus (strain ATCC 8743b / DSM 1359 / FGSC 10004 / NBRC 33097 / NRRL 1555)</name>
    <dbReference type="NCBI Taxonomy" id="763407"/>
    <lineage>
        <taxon>Eukaryota</taxon>
        <taxon>Fungi</taxon>
        <taxon>Fungi incertae sedis</taxon>
        <taxon>Mucoromycota</taxon>
        <taxon>Mucoromycotina</taxon>
        <taxon>Mucoromycetes</taxon>
        <taxon>Mucorales</taxon>
        <taxon>Phycomycetaceae</taxon>
        <taxon>Phycomyces</taxon>
    </lineage>
</organism>
<feature type="compositionally biased region" description="Polar residues" evidence="2">
    <location>
        <begin position="35"/>
        <end position="62"/>
    </location>
</feature>
<protein>
    <submittedName>
        <fullName evidence="3">Uncharacterized protein</fullName>
    </submittedName>
</protein>
<accession>A0A162V0E2</accession>
<gene>
    <name evidence="3" type="ORF">PHYBLDRAFT_58210</name>
</gene>
<keyword evidence="4" id="KW-1185">Reference proteome</keyword>
<name>A0A162V0E2_PHYB8</name>
<dbReference type="OrthoDB" id="2276935at2759"/>
<feature type="coiled-coil region" evidence="1">
    <location>
        <begin position="102"/>
        <end position="136"/>
    </location>
</feature>
<evidence type="ECO:0000313" key="3">
    <source>
        <dbReference type="EMBL" id="OAD79163.1"/>
    </source>
</evidence>
<dbReference type="EMBL" id="KV440972">
    <property type="protein sequence ID" value="OAD79163.1"/>
    <property type="molecule type" value="Genomic_DNA"/>
</dbReference>
<feature type="region of interest" description="Disordered" evidence="2">
    <location>
        <begin position="13"/>
        <end position="66"/>
    </location>
</feature>
<sequence>MIAQRIMLPDGQSLADFDNRHSTTRVGSNPRRESLYQSSRQPGNISNQRTSVSISQSVSDGESSGLWVSHPPAQNNTVLQLKSSLIEQATARLRRRLLEEDLLGVVNQVDDLQSQLDTLRAEAAATLDAVKKTKDQPADDSGLDSNMSGQDYQMKIFESRAEMFKTSLTILKTNQHVKDSDEPIKMTPSTSFTSTLSKMSSLFSRAKRRLSVAASQSEAEDDVPRMQQPAEEETMIACDPMAADDEAQQRRHRRRRRVRHCRERYLELMQSYDQDLEQSESQANEQRLTEDIASESLSFSGHASQDIEAEYLRLLAANVPATPYSDSSSIVSDSLLDQIGQNYPKSYPVALSVVSSTLTDVTPSSSLLLPLPLPSPLPLTIPPPISMAPFLPFTETTDPNLDHWLSEQEAQHIYSSPLNIYPPTPNALNNNYSNNNNNNNNNNIQAPERNAFDETLSYLDHPSFNAYDINLLEDLYEIVNDPTLSPTPEEPLKDKPFFDQSHVLQWLQLLLPSWLVLTAQAGWKWYKFFNVLGLALIISLFNGPDEFNSPSFKSDQ</sequence>
<feature type="coiled-coil region" evidence="1">
    <location>
        <begin position="262"/>
        <end position="289"/>
    </location>
</feature>
<dbReference type="VEuPathDB" id="FungiDB:PHYBLDRAFT_58210"/>
<dbReference type="InParanoid" id="A0A162V0E2"/>
<dbReference type="RefSeq" id="XP_018297203.1">
    <property type="nucleotide sequence ID" value="XM_018440279.1"/>
</dbReference>
<dbReference type="AlphaFoldDB" id="A0A162V0E2"/>
<keyword evidence="1" id="KW-0175">Coiled coil</keyword>
<proteinExistence type="predicted"/>